<keyword evidence="3" id="KW-0812">Transmembrane</keyword>
<evidence type="ECO:0000313" key="7">
    <source>
        <dbReference type="EMBL" id="CAF1365205.1"/>
    </source>
</evidence>
<dbReference type="Proteomes" id="UP000682733">
    <property type="component" value="Unassembled WGS sequence"/>
</dbReference>
<proteinExistence type="inferred from homology"/>
<dbReference type="CDD" id="cd00538">
    <property type="entry name" value="PA"/>
    <property type="match status" value="1"/>
</dbReference>
<name>A0A814DAP5_9BILA</name>
<dbReference type="InterPro" id="IPR045175">
    <property type="entry name" value="M28_fam"/>
</dbReference>
<evidence type="ECO:0000313" key="10">
    <source>
        <dbReference type="Proteomes" id="UP000663829"/>
    </source>
</evidence>
<dbReference type="EMBL" id="CAJOBA010045269">
    <property type="protein sequence ID" value="CAF4174708.1"/>
    <property type="molecule type" value="Genomic_DNA"/>
</dbReference>
<keyword evidence="3" id="KW-1133">Transmembrane helix</keyword>
<evidence type="ECO:0000313" key="9">
    <source>
        <dbReference type="EMBL" id="CAF4174708.1"/>
    </source>
</evidence>
<comment type="caution">
    <text evidence="6">The sequence shown here is derived from an EMBL/GenBank/DDBJ whole genome shotgun (WGS) entry which is preliminary data.</text>
</comment>
<dbReference type="Gene3D" id="3.40.630.10">
    <property type="entry name" value="Zn peptidases"/>
    <property type="match status" value="1"/>
</dbReference>
<keyword evidence="3" id="KW-0472">Membrane</keyword>
<comment type="similarity">
    <text evidence="2">Belongs to the peptidase M28 family. M28B subfamily.</text>
</comment>
<dbReference type="Pfam" id="PF04389">
    <property type="entry name" value="Peptidase_M28"/>
    <property type="match status" value="1"/>
</dbReference>
<comment type="cofactor">
    <cofactor evidence="1">
        <name>Zn(2+)</name>
        <dbReference type="ChEBI" id="CHEBI:29105"/>
    </cofactor>
</comment>
<dbReference type="Proteomes" id="UP000663829">
    <property type="component" value="Unassembled WGS sequence"/>
</dbReference>
<reference evidence="6" key="1">
    <citation type="submission" date="2021-02" db="EMBL/GenBank/DDBJ databases">
        <authorList>
            <person name="Nowell W R."/>
        </authorList>
    </citation>
    <scope>NUCLEOTIDE SEQUENCE</scope>
</reference>
<dbReference type="SUPFAM" id="SSF53187">
    <property type="entry name" value="Zn-dependent exopeptidases"/>
    <property type="match status" value="1"/>
</dbReference>
<dbReference type="PANTHER" id="PTHR12147">
    <property type="entry name" value="METALLOPEPTIDASE M28 FAMILY MEMBER"/>
    <property type="match status" value="1"/>
</dbReference>
<protein>
    <recommendedName>
        <fullName evidence="11">Peptide hydrolase</fullName>
    </recommendedName>
</protein>
<dbReference type="Proteomes" id="UP000677228">
    <property type="component" value="Unassembled WGS sequence"/>
</dbReference>
<dbReference type="SUPFAM" id="SSF52025">
    <property type="entry name" value="PA domain"/>
    <property type="match status" value="1"/>
</dbReference>
<dbReference type="EMBL" id="CAJNOK010023615">
    <property type="protein sequence ID" value="CAF1365205.1"/>
    <property type="molecule type" value="Genomic_DNA"/>
</dbReference>
<dbReference type="Proteomes" id="UP000681722">
    <property type="component" value="Unassembled WGS sequence"/>
</dbReference>
<dbReference type="AlphaFoldDB" id="A0A814DAP5"/>
<dbReference type="OrthoDB" id="206201at2759"/>
<evidence type="ECO:0000259" key="4">
    <source>
        <dbReference type="Pfam" id="PF02225"/>
    </source>
</evidence>
<dbReference type="GO" id="GO:0006508">
    <property type="term" value="P:proteolysis"/>
    <property type="evidence" value="ECO:0007669"/>
    <property type="project" value="InterPro"/>
</dbReference>
<dbReference type="PANTHER" id="PTHR12147:SF26">
    <property type="entry name" value="PEPTIDASE M28 DOMAIN-CONTAINING PROTEIN"/>
    <property type="match status" value="1"/>
</dbReference>
<evidence type="ECO:0000256" key="2">
    <source>
        <dbReference type="ARBA" id="ARBA00005634"/>
    </source>
</evidence>
<evidence type="ECO:0008006" key="11">
    <source>
        <dbReference type="Google" id="ProtNLM"/>
    </source>
</evidence>
<evidence type="ECO:0000313" key="6">
    <source>
        <dbReference type="EMBL" id="CAF0951701.1"/>
    </source>
</evidence>
<sequence length="560" mass="61093">MNETPVRRPITAKTFYISFGLLVLFSITTIALAAATLGVVLNRLNSTSTTNSLDNSRPLSFAEQIKIDDLMKHLEQLQVIADQSNGTRAIGTRGFNGTLDYITNELEQNTDLVIRHEYFTVPNCVVQGTPQLQSQINDLVNNHVYLTDFTHILFSSGANFDSFIRLVSIPNLGCLDSDWMSVLAADSVALVKRGNCTFPDKTLLAEKYRVKGLLIYNDGTAPDRFQVFQNVRSHVNATIPAYFLSYNLGMRFVNAASNVSANASIIMKVDVSDAEGIGNICADTPTGDKTKTIVVGSHSDGVLDGSGINDNGSGTVGNLVLALNLARLLQTSSSNYAQYQYRVRFCWWGAEELGLLGSIYHVDQASSPSATIESGRLQDYLLYLNYDMLASPNSNFGILDSLAVPPATPEQALPGTDRITNLFQQWFNEQKLPWSKSGVGGGSDFVPFLTNGIAVGGANTGAGGIKSASERDEYAAVLGTGNGGIANAAYDSCYHQQCDRIKNVNPFAYEKVVKAAAYATEYMGRLNDLEKWLYPQGRAKNVELINKNQLYDIHNDPDLF</sequence>
<accession>A0A814DAP5</accession>
<dbReference type="InterPro" id="IPR003137">
    <property type="entry name" value="PA_domain"/>
</dbReference>
<feature type="transmembrane region" description="Helical" evidence="3">
    <location>
        <begin position="15"/>
        <end position="41"/>
    </location>
</feature>
<evidence type="ECO:0000259" key="5">
    <source>
        <dbReference type="Pfam" id="PF04389"/>
    </source>
</evidence>
<keyword evidence="10" id="KW-1185">Reference proteome</keyword>
<organism evidence="6 10">
    <name type="scientific">Didymodactylos carnosus</name>
    <dbReference type="NCBI Taxonomy" id="1234261"/>
    <lineage>
        <taxon>Eukaryota</taxon>
        <taxon>Metazoa</taxon>
        <taxon>Spiralia</taxon>
        <taxon>Gnathifera</taxon>
        <taxon>Rotifera</taxon>
        <taxon>Eurotatoria</taxon>
        <taxon>Bdelloidea</taxon>
        <taxon>Philodinida</taxon>
        <taxon>Philodinidae</taxon>
        <taxon>Didymodactylos</taxon>
    </lineage>
</organism>
<feature type="domain" description="Peptidase M28" evidence="5">
    <location>
        <begin position="279"/>
        <end position="518"/>
    </location>
</feature>
<dbReference type="Pfam" id="PF02225">
    <property type="entry name" value="PA"/>
    <property type="match status" value="1"/>
</dbReference>
<evidence type="ECO:0000256" key="1">
    <source>
        <dbReference type="ARBA" id="ARBA00001947"/>
    </source>
</evidence>
<dbReference type="InterPro" id="IPR007484">
    <property type="entry name" value="Peptidase_M28"/>
</dbReference>
<dbReference type="EMBL" id="CAJNOQ010002322">
    <property type="protein sequence ID" value="CAF0951701.1"/>
    <property type="molecule type" value="Genomic_DNA"/>
</dbReference>
<dbReference type="GO" id="GO:0008235">
    <property type="term" value="F:metalloexopeptidase activity"/>
    <property type="evidence" value="ECO:0007669"/>
    <property type="project" value="InterPro"/>
</dbReference>
<dbReference type="InterPro" id="IPR046450">
    <property type="entry name" value="PA_dom_sf"/>
</dbReference>
<dbReference type="EMBL" id="CAJOBC010002321">
    <property type="protein sequence ID" value="CAF3727331.1"/>
    <property type="molecule type" value="Genomic_DNA"/>
</dbReference>
<evidence type="ECO:0000313" key="8">
    <source>
        <dbReference type="EMBL" id="CAF3727331.1"/>
    </source>
</evidence>
<feature type="domain" description="PA" evidence="4">
    <location>
        <begin position="166"/>
        <end position="250"/>
    </location>
</feature>
<gene>
    <name evidence="6" type="ORF">GPM918_LOCUS11280</name>
    <name evidence="7" type="ORF">OVA965_LOCUS31419</name>
    <name evidence="8" type="ORF">SRO942_LOCUS11279</name>
    <name evidence="9" type="ORF">TMI583_LOCUS32245</name>
</gene>
<evidence type="ECO:0000256" key="3">
    <source>
        <dbReference type="SAM" id="Phobius"/>
    </source>
</evidence>